<dbReference type="Proteomes" id="UP001279410">
    <property type="component" value="Unassembled WGS sequence"/>
</dbReference>
<feature type="compositionally biased region" description="Polar residues" evidence="1">
    <location>
        <begin position="68"/>
        <end position="91"/>
    </location>
</feature>
<dbReference type="AlphaFoldDB" id="A0AAD3MIW8"/>
<comment type="caution">
    <text evidence="2">The sequence shown here is derived from an EMBL/GenBank/DDBJ whole genome shotgun (WGS) entry which is preliminary data.</text>
</comment>
<keyword evidence="3" id="KW-1185">Reference proteome</keyword>
<name>A0AAD3MIW8_LATJO</name>
<accession>A0AAD3MIW8</accession>
<gene>
    <name evidence="2" type="ORF">AKAME5_000806500</name>
</gene>
<feature type="region of interest" description="Disordered" evidence="1">
    <location>
        <begin position="65"/>
        <end position="106"/>
    </location>
</feature>
<dbReference type="EMBL" id="BRZM01000022">
    <property type="protein sequence ID" value="GLD55617.1"/>
    <property type="molecule type" value="Genomic_DNA"/>
</dbReference>
<protein>
    <submittedName>
        <fullName evidence="2">Uncharacterized protein</fullName>
    </submittedName>
</protein>
<reference evidence="2" key="1">
    <citation type="submission" date="2022-08" db="EMBL/GenBank/DDBJ databases">
        <title>Genome sequencing of akame (Lates japonicus).</title>
        <authorList>
            <person name="Hashiguchi Y."/>
            <person name="Takahashi H."/>
        </authorList>
    </citation>
    <scope>NUCLEOTIDE SEQUENCE</scope>
    <source>
        <strain evidence="2">Kochi</strain>
    </source>
</reference>
<organism evidence="2 3">
    <name type="scientific">Lates japonicus</name>
    <name type="common">Japanese lates</name>
    <dbReference type="NCBI Taxonomy" id="270547"/>
    <lineage>
        <taxon>Eukaryota</taxon>
        <taxon>Metazoa</taxon>
        <taxon>Chordata</taxon>
        <taxon>Craniata</taxon>
        <taxon>Vertebrata</taxon>
        <taxon>Euteleostomi</taxon>
        <taxon>Actinopterygii</taxon>
        <taxon>Neopterygii</taxon>
        <taxon>Teleostei</taxon>
        <taxon>Neoteleostei</taxon>
        <taxon>Acanthomorphata</taxon>
        <taxon>Carangaria</taxon>
        <taxon>Carangaria incertae sedis</taxon>
        <taxon>Centropomidae</taxon>
        <taxon>Lates</taxon>
    </lineage>
</organism>
<proteinExistence type="predicted"/>
<evidence type="ECO:0000313" key="3">
    <source>
        <dbReference type="Proteomes" id="UP001279410"/>
    </source>
</evidence>
<evidence type="ECO:0000256" key="1">
    <source>
        <dbReference type="SAM" id="MobiDB-lite"/>
    </source>
</evidence>
<sequence>MQTKASAYLRRAEALAASSAACRLRGPGREFSVPGDPRAAWGIRGALIHSFAPWVRSQGSHIDRAGSYLNQPRSESDVSPNTALRSPSCASSDRRSAKSSPNDVPLIGTEWNKVLFFFTGKSSERDAWLHDGENKG</sequence>
<evidence type="ECO:0000313" key="2">
    <source>
        <dbReference type="EMBL" id="GLD55617.1"/>
    </source>
</evidence>